<dbReference type="PANTHER" id="PTHR48081">
    <property type="entry name" value="AB HYDROLASE SUPERFAMILY PROTEIN C4A8.06C"/>
    <property type="match status" value="1"/>
</dbReference>
<gene>
    <name evidence="3" type="ORF">QUW25_00580</name>
</gene>
<reference evidence="3 4" key="1">
    <citation type="submission" date="2023-06" db="EMBL/GenBank/DDBJ databases">
        <title>Identification and characterization of horizontal gene transfer across gut microbiota members of farm animals based on homology search.</title>
        <authorList>
            <person name="Schwarzerova J."/>
            <person name="Nykrynova M."/>
            <person name="Jureckova K."/>
            <person name="Cejkova D."/>
            <person name="Rychlik I."/>
        </authorList>
    </citation>
    <scope>NUCLEOTIDE SEQUENCE [LARGE SCALE GENOMIC DNA]</scope>
    <source>
        <strain evidence="3 4">153_Feed</strain>
    </source>
</reference>
<dbReference type="EMBL" id="JAUDEA010000001">
    <property type="protein sequence ID" value="MDM8270187.1"/>
    <property type="molecule type" value="Genomic_DNA"/>
</dbReference>
<protein>
    <submittedName>
        <fullName evidence="3">Alpha/beta hydrolase</fullName>
    </submittedName>
</protein>
<dbReference type="Proteomes" id="UP001529256">
    <property type="component" value="Unassembled WGS sequence"/>
</dbReference>
<reference evidence="4" key="2">
    <citation type="submission" date="2023-06" db="EMBL/GenBank/DDBJ databases">
        <title>Identification and characterization of horizontal gene transfer across gut microbiota members of farm animals based on homology search.</title>
        <authorList>
            <person name="Zeman M."/>
            <person name="Kubasova T."/>
            <person name="Jahodarova E."/>
            <person name="Nykrynova M."/>
            <person name="Rychlik I."/>
        </authorList>
    </citation>
    <scope>NUCLEOTIDE SEQUENCE [LARGE SCALE GENOMIC DNA]</scope>
    <source>
        <strain evidence="4">153_Feed</strain>
    </source>
</reference>
<accession>A0ABT7V0Q6</accession>
<dbReference type="GO" id="GO:0016787">
    <property type="term" value="F:hydrolase activity"/>
    <property type="evidence" value="ECO:0007669"/>
    <property type="project" value="UniProtKB-KW"/>
</dbReference>
<evidence type="ECO:0000313" key="3">
    <source>
        <dbReference type="EMBL" id="MDM8270187.1"/>
    </source>
</evidence>
<dbReference type="InterPro" id="IPR049492">
    <property type="entry name" value="BD-FAE-like_dom"/>
</dbReference>
<dbReference type="InterPro" id="IPR029058">
    <property type="entry name" value="AB_hydrolase_fold"/>
</dbReference>
<evidence type="ECO:0000256" key="1">
    <source>
        <dbReference type="ARBA" id="ARBA00022801"/>
    </source>
</evidence>
<feature type="domain" description="BD-FAE-like" evidence="2">
    <location>
        <begin position="34"/>
        <end position="137"/>
    </location>
</feature>
<keyword evidence="1 3" id="KW-0378">Hydrolase</keyword>
<proteinExistence type="predicted"/>
<evidence type="ECO:0000313" key="4">
    <source>
        <dbReference type="Proteomes" id="UP001529256"/>
    </source>
</evidence>
<dbReference type="PANTHER" id="PTHR48081:SF6">
    <property type="entry name" value="PEPTIDASE S9 PROLYL OLIGOPEPTIDASE CATALYTIC DOMAIN-CONTAINING PROTEIN"/>
    <property type="match status" value="1"/>
</dbReference>
<comment type="caution">
    <text evidence="3">The sequence shown here is derived from an EMBL/GenBank/DDBJ whole genome shotgun (WGS) entry which is preliminary data.</text>
</comment>
<dbReference type="InterPro" id="IPR050300">
    <property type="entry name" value="GDXG_lipolytic_enzyme"/>
</dbReference>
<organism evidence="3 4">
    <name type="scientific">Thermophilibacter provencensis</name>
    <dbReference type="NCBI Taxonomy" id="1852386"/>
    <lineage>
        <taxon>Bacteria</taxon>
        <taxon>Bacillati</taxon>
        <taxon>Actinomycetota</taxon>
        <taxon>Coriobacteriia</taxon>
        <taxon>Coriobacteriales</taxon>
        <taxon>Atopobiaceae</taxon>
        <taxon>Thermophilibacter</taxon>
    </lineage>
</organism>
<evidence type="ECO:0000259" key="2">
    <source>
        <dbReference type="Pfam" id="PF20434"/>
    </source>
</evidence>
<dbReference type="RefSeq" id="WP_289510291.1">
    <property type="nucleotide sequence ID" value="NZ_JAUDEA010000001.1"/>
</dbReference>
<name>A0ABT7V0Q6_9ACTN</name>
<dbReference type="Pfam" id="PF20434">
    <property type="entry name" value="BD-FAE"/>
    <property type="match status" value="1"/>
</dbReference>
<dbReference type="Gene3D" id="3.40.50.1820">
    <property type="entry name" value="alpha/beta hydrolase"/>
    <property type="match status" value="1"/>
</dbReference>
<sequence length="272" mass="29153">MRVEKIELPSSGYGTGAATLTAYVQDNIEDQAARRRPAALICPGGGYAFCSDREGEPIALALLARGYQAFVLDYTVIDPAEATPLLPAPQIDLARALALVRSHADGWRVDAARLGIIGCSAGAHLCATYTALARDDGFLARAGVSAEEARAAWQVLCYPVVDLGAGWPPDPAYAERICAEGSPLRRAHELVSSVTPPTFLWHTSVDETVPVRNAYLLAEALAAHGVDHECHVFHAGRHGLSLATEQTSHYASDALPHLARWLDLALEWLAEL</sequence>
<reference evidence="3 4" key="3">
    <citation type="submission" date="2023-06" db="EMBL/GenBank/DDBJ databases">
        <authorList>
            <person name="Zeman M."/>
            <person name="Kubasova T."/>
            <person name="Jahodarova E."/>
            <person name="Nykrynova M."/>
            <person name="Rychlik I."/>
        </authorList>
    </citation>
    <scope>NUCLEOTIDE SEQUENCE [LARGE SCALE GENOMIC DNA]</scope>
    <source>
        <strain evidence="3 4">153_Feed</strain>
    </source>
</reference>
<keyword evidence="4" id="KW-1185">Reference proteome</keyword>
<dbReference type="SUPFAM" id="SSF53474">
    <property type="entry name" value="alpha/beta-Hydrolases"/>
    <property type="match status" value="1"/>
</dbReference>